<protein>
    <recommendedName>
        <fullName evidence="3">PcfJ domain-containing protein</fullName>
    </recommendedName>
</protein>
<reference evidence="1 2" key="1">
    <citation type="submission" date="2017-11" db="EMBL/GenBank/DDBJ databases">
        <title>Draft genome sequence of Enterococcus plantarum TRW2 strain isolated from lettuce.</title>
        <authorList>
            <person name="Kim E.B."/>
            <person name="Marco M.L."/>
            <person name="Williams T.R."/>
            <person name="You I.H."/>
        </authorList>
    </citation>
    <scope>NUCLEOTIDE SEQUENCE [LARGE SCALE GENOMIC DNA]</scope>
    <source>
        <strain evidence="1 2">TRW2</strain>
    </source>
</reference>
<evidence type="ECO:0000313" key="1">
    <source>
        <dbReference type="EMBL" id="PZL78224.1"/>
    </source>
</evidence>
<dbReference type="AlphaFoldDB" id="A0A2W3ZVI1"/>
<gene>
    <name evidence="1" type="ORF">CI088_00185</name>
</gene>
<dbReference type="Pfam" id="PF14284">
    <property type="entry name" value="PcfJ"/>
    <property type="match status" value="1"/>
</dbReference>
<evidence type="ECO:0000313" key="2">
    <source>
        <dbReference type="Proteomes" id="UP000249828"/>
    </source>
</evidence>
<name>A0A2W3ZVI1_9ENTE</name>
<proteinExistence type="predicted"/>
<sequence>MKEPKWYINNALKPPKSFWDWCYSQMHIFKWQNKQKTILSSERKNCPVIEKRLTKNSKLTFDDQFYSFCIVLVTVKRIEIQTYCFWSEVVNGKQKIKQELTNLEYIGNDQQIQIGKWWSGYSIGLVRMTDMGGPYTGVKYFKNDWESKVKTISELKYIDFSNSNNLWVSHLHHLYKYRKEIEYLQKINATKIARQLMSGHGIDMRTFSESWLKKHKQLLKNSTLDFNNFEMKRRITQRRGKIVPGIEKYMKYSDLNIVPAGVGIVRFQNWIIKNEVYMQDYRDYMNLLKDLDIKPDTENLIIPKDLKKAHDNAVGLLNQLDREVGSHKYERRKNQVLKLENTFGQYVFLVPKELNEIIVEGKKLSHCVGSSSYISDHKNGRTTIVFVRRKSDPDEPYFTLEYRSKEIKQLRGKHNKSAPIEVKESANRWLKWVNGGCKRGKNKVKDQKEKASAA</sequence>
<accession>A0A2W3ZVI1</accession>
<dbReference type="Proteomes" id="UP000249828">
    <property type="component" value="Unassembled WGS sequence"/>
</dbReference>
<organism evidence="1 2">
    <name type="scientific">Enterococcus plantarum</name>
    <dbReference type="NCBI Taxonomy" id="1077675"/>
    <lineage>
        <taxon>Bacteria</taxon>
        <taxon>Bacillati</taxon>
        <taxon>Bacillota</taxon>
        <taxon>Bacilli</taxon>
        <taxon>Lactobacillales</taxon>
        <taxon>Enterococcaceae</taxon>
        <taxon>Enterococcus</taxon>
    </lineage>
</organism>
<dbReference type="InterPro" id="IPR025586">
    <property type="entry name" value="PcfJ"/>
</dbReference>
<comment type="caution">
    <text evidence="1">The sequence shown here is derived from an EMBL/GenBank/DDBJ whole genome shotgun (WGS) entry which is preliminary data.</text>
</comment>
<keyword evidence="2" id="KW-1185">Reference proteome</keyword>
<dbReference type="EMBL" id="PIEU01000001">
    <property type="protein sequence ID" value="PZL78224.1"/>
    <property type="molecule type" value="Genomic_DNA"/>
</dbReference>
<evidence type="ECO:0008006" key="3">
    <source>
        <dbReference type="Google" id="ProtNLM"/>
    </source>
</evidence>
<dbReference type="RefSeq" id="WP_111246765.1">
    <property type="nucleotide sequence ID" value="NZ_PIEU01000001.1"/>
</dbReference>